<evidence type="ECO:0000256" key="4">
    <source>
        <dbReference type="ARBA" id="ARBA00023098"/>
    </source>
</evidence>
<comment type="caution">
    <text evidence="8">The sequence shown here is derived from an EMBL/GenBank/DDBJ whole genome shotgun (WGS) entry which is preliminary data.</text>
</comment>
<protein>
    <recommendedName>
        <fullName evidence="5">Phospholipase</fullName>
        <ecNumber evidence="5">3.1.4.4</ecNumber>
    </recommendedName>
</protein>
<evidence type="ECO:0000256" key="2">
    <source>
        <dbReference type="ARBA" id="ARBA00022801"/>
    </source>
</evidence>
<dbReference type="InterPro" id="IPR015679">
    <property type="entry name" value="PLipase_D_fam"/>
</dbReference>
<feature type="region of interest" description="Disordered" evidence="6">
    <location>
        <begin position="1"/>
        <end position="27"/>
    </location>
</feature>
<dbReference type="PANTHER" id="PTHR18896:SF186">
    <property type="entry name" value="PHOSPHOLIPASE D"/>
    <property type="match status" value="1"/>
</dbReference>
<dbReference type="OrthoDB" id="14911at2759"/>
<dbReference type="PANTHER" id="PTHR18896">
    <property type="entry name" value="PHOSPHOLIPASE D"/>
    <property type="match status" value="1"/>
</dbReference>
<evidence type="ECO:0000259" key="7">
    <source>
        <dbReference type="PROSITE" id="PS50035"/>
    </source>
</evidence>
<feature type="region of interest" description="Disordered" evidence="6">
    <location>
        <begin position="402"/>
        <end position="423"/>
    </location>
</feature>
<dbReference type="Proteomes" id="UP000664169">
    <property type="component" value="Unassembled WGS sequence"/>
</dbReference>
<keyword evidence="4" id="KW-0443">Lipid metabolism</keyword>
<dbReference type="InterPro" id="IPR016555">
    <property type="entry name" value="PLipase_D_euk"/>
</dbReference>
<dbReference type="EC" id="3.1.4.4" evidence="5"/>
<evidence type="ECO:0000313" key="8">
    <source>
        <dbReference type="EMBL" id="CAF9906491.1"/>
    </source>
</evidence>
<dbReference type="Gene3D" id="3.30.870.10">
    <property type="entry name" value="Endonuclease Chain A"/>
    <property type="match status" value="3"/>
</dbReference>
<dbReference type="Pfam" id="PF00614">
    <property type="entry name" value="PLDc"/>
    <property type="match status" value="2"/>
</dbReference>
<comment type="similarity">
    <text evidence="5">Belongs to the phospholipase D family.</text>
</comment>
<dbReference type="SMART" id="SM00155">
    <property type="entry name" value="PLDc"/>
    <property type="match status" value="2"/>
</dbReference>
<evidence type="ECO:0000256" key="6">
    <source>
        <dbReference type="SAM" id="MobiDB-lite"/>
    </source>
</evidence>
<sequence length="946" mass="106904">MADDDEHLAYGDLPEPSASSGNAPNKAKSGLDSLLNTFHDIASGLRQKSSHVSSHLPGSAPKHRFDSFAGPQEGNDVKWYVDGCGYFWAVSVALEQAKESIWILDWWLSPELYLRRPPAKNEKYRLDRMLQAAAERGVKVRIIVYKEVTAALTRTLLKPAFLEHLISLLPKNQAPLNLLCELGTRLVFSSLEQLEKETPLIKPPITVNSEHTKHALEALHPNISVFRHPDHALDAQVLESSFLSSFQKLKLNATAAAQLPLDAIKALYGMAEDTVLFWAHHEKLCIIDSSIAFMGGLDLCFGRWDANQHSIADAHPGDLNAIVWPGQDYNNCRIMDFSDVSKWEQNKIDRKDSSRAGWSDVSIGIRGLVVSDLREHFIERWNFIYDEKYSVRKDPRYPRLDRNPIDEDSFKQPSAISNPGDGHHYMEKLERGERHMKAHLEHRLHRAEEEYLGIVHQPRGVPQGPRICQLVRSASKWSHGISTEHSIANAYATLIRQANHFVYIENQFFITATGNKQSPIKNTIGSAIVERIIRAAQAGQKFQIIVVIPAIPGFAGDLKDDGSLGTRAIMEYQYNSINRGDHSIMKEIENAGYRPEEYIRFYNLRNYDRINTSSAMKDAEARSGVDYEAARREFDDELGGYQGGAEEHYYGQPKEEDFQKYQKAAESIEDRGGLGNNRWDSVAECYMLNGPDIRDVPWEEGDTDEIGAFVSEELYVHTKVMIVDDRIAICGSANLNDRSQLGYHDSEIAMVIEDSEPVDSYMNGQHYRASKFAATLRRQIMRKHLGLIASQNINRPDQNFMPPGVPNQYDYGSAEDFLVADPLAPNFLSLWNGRAKTNTDAFAKVFHPVPDDRVRTWKQYEEFYEKYFHDAQQVADGKKPSTDAKVKWGHVVKQEFSSGAKGAAEVKEILSTVKGTIVEMPLSFLADEDIAREGLMLNPFTEEVYT</sequence>
<dbReference type="GO" id="GO:0035556">
    <property type="term" value="P:intracellular signal transduction"/>
    <property type="evidence" value="ECO:0007669"/>
    <property type="project" value="InterPro"/>
</dbReference>
<dbReference type="InterPro" id="IPR001736">
    <property type="entry name" value="PLipase_D/transphosphatidylase"/>
</dbReference>
<keyword evidence="3 5" id="KW-0442">Lipid degradation</keyword>
<gene>
    <name evidence="8" type="ORF">GOMPHAMPRED_004742</name>
</gene>
<evidence type="ECO:0000256" key="3">
    <source>
        <dbReference type="ARBA" id="ARBA00022963"/>
    </source>
</evidence>
<dbReference type="PIRSF" id="PIRSF009376">
    <property type="entry name" value="Phospholipase_D_euk"/>
    <property type="match status" value="1"/>
</dbReference>
<feature type="domain" description="PLD phosphodiesterase" evidence="7">
    <location>
        <begin position="276"/>
        <end position="303"/>
    </location>
</feature>
<keyword evidence="9" id="KW-1185">Reference proteome</keyword>
<dbReference type="GO" id="GO:0006654">
    <property type="term" value="P:phosphatidic acid biosynthetic process"/>
    <property type="evidence" value="ECO:0007669"/>
    <property type="project" value="InterPro"/>
</dbReference>
<dbReference type="AlphaFoldDB" id="A0A8H3EG04"/>
<dbReference type="GO" id="GO:0009395">
    <property type="term" value="P:phospholipid catabolic process"/>
    <property type="evidence" value="ECO:0007669"/>
    <property type="project" value="TreeGrafter"/>
</dbReference>
<keyword evidence="1" id="KW-0677">Repeat</keyword>
<accession>A0A8H3EG04</accession>
<evidence type="ECO:0000256" key="5">
    <source>
        <dbReference type="PIRNR" id="PIRNR009376"/>
    </source>
</evidence>
<dbReference type="GO" id="GO:0004630">
    <property type="term" value="F:phospholipase D activity"/>
    <property type="evidence" value="ECO:0007669"/>
    <property type="project" value="UniProtKB-UniRule"/>
</dbReference>
<dbReference type="FunFam" id="3.30.870.10:FF:000032">
    <property type="entry name" value="Phospholipase"/>
    <property type="match status" value="1"/>
</dbReference>
<dbReference type="SUPFAM" id="SSF56024">
    <property type="entry name" value="Phospholipase D/nuclease"/>
    <property type="match status" value="2"/>
</dbReference>
<dbReference type="EMBL" id="CAJPDQ010000003">
    <property type="protein sequence ID" value="CAF9906491.1"/>
    <property type="molecule type" value="Genomic_DNA"/>
</dbReference>
<feature type="domain" description="PLD phosphodiesterase" evidence="7">
    <location>
        <begin position="712"/>
        <end position="739"/>
    </location>
</feature>
<proteinExistence type="inferred from homology"/>
<keyword evidence="2 5" id="KW-0378">Hydrolase</keyword>
<organism evidence="8 9">
    <name type="scientific">Gomphillus americanus</name>
    <dbReference type="NCBI Taxonomy" id="1940652"/>
    <lineage>
        <taxon>Eukaryota</taxon>
        <taxon>Fungi</taxon>
        <taxon>Dikarya</taxon>
        <taxon>Ascomycota</taxon>
        <taxon>Pezizomycotina</taxon>
        <taxon>Lecanoromycetes</taxon>
        <taxon>OSLEUM clade</taxon>
        <taxon>Ostropomycetidae</taxon>
        <taxon>Ostropales</taxon>
        <taxon>Graphidaceae</taxon>
        <taxon>Gomphilloideae</taxon>
        <taxon>Gomphillus</taxon>
    </lineage>
</organism>
<evidence type="ECO:0000313" key="9">
    <source>
        <dbReference type="Proteomes" id="UP000664169"/>
    </source>
</evidence>
<comment type="catalytic activity">
    <reaction evidence="5">
        <text>a 1,2-diacyl-sn-glycero-3-phosphocholine + H2O = a 1,2-diacyl-sn-glycero-3-phosphate + choline + H(+)</text>
        <dbReference type="Rhea" id="RHEA:14445"/>
        <dbReference type="ChEBI" id="CHEBI:15354"/>
        <dbReference type="ChEBI" id="CHEBI:15377"/>
        <dbReference type="ChEBI" id="CHEBI:15378"/>
        <dbReference type="ChEBI" id="CHEBI:57643"/>
        <dbReference type="ChEBI" id="CHEBI:58608"/>
        <dbReference type="EC" id="3.1.4.4"/>
    </reaction>
</comment>
<name>A0A8H3EG04_9LECA</name>
<dbReference type="PROSITE" id="PS50035">
    <property type="entry name" value="PLD"/>
    <property type="match status" value="2"/>
</dbReference>
<dbReference type="CDD" id="cd09141">
    <property type="entry name" value="PLDc_vPLD1_2_yPLD_like_2"/>
    <property type="match status" value="1"/>
</dbReference>
<reference evidence="8" key="1">
    <citation type="submission" date="2021-03" db="EMBL/GenBank/DDBJ databases">
        <authorList>
            <person name="Tagirdzhanova G."/>
        </authorList>
    </citation>
    <scope>NUCLEOTIDE SEQUENCE</scope>
</reference>
<evidence type="ECO:0000256" key="1">
    <source>
        <dbReference type="ARBA" id="ARBA00022737"/>
    </source>
</evidence>